<dbReference type="PANTHER" id="PTHR46427:SF1">
    <property type="entry name" value="ANKYRIN REPEAT AND LEM DOMAIN-CONTAINING PROTEIN 1"/>
    <property type="match status" value="1"/>
</dbReference>
<dbReference type="GO" id="GO:0004520">
    <property type="term" value="F:DNA endonuclease activity"/>
    <property type="evidence" value="ECO:0007669"/>
    <property type="project" value="TreeGrafter"/>
</dbReference>
<dbReference type="Gene3D" id="1.10.720.40">
    <property type="match status" value="1"/>
</dbReference>
<feature type="domain" description="LEM" evidence="2">
    <location>
        <begin position="455"/>
        <end position="499"/>
    </location>
</feature>
<feature type="region of interest" description="Disordered" evidence="1">
    <location>
        <begin position="194"/>
        <end position="213"/>
    </location>
</feature>
<accession>A0A8C6S7T0</accession>
<dbReference type="Ensembl" id="ENSNMLT00000002430.1">
    <property type="protein sequence ID" value="ENSNMLP00000002093.1"/>
    <property type="gene ID" value="ENSNMLG00000001603.1"/>
</dbReference>
<dbReference type="AlphaFoldDB" id="A0A8C6S7T0"/>
<dbReference type="InterPro" id="IPR034998">
    <property type="entry name" value="ANKLE1"/>
</dbReference>
<dbReference type="SMART" id="SM00540">
    <property type="entry name" value="LEM"/>
    <property type="match status" value="1"/>
</dbReference>
<dbReference type="GO" id="GO:0005654">
    <property type="term" value="C:nucleoplasm"/>
    <property type="evidence" value="ECO:0007669"/>
    <property type="project" value="TreeGrafter"/>
</dbReference>
<dbReference type="InterPro" id="IPR003887">
    <property type="entry name" value="LEM_dom"/>
</dbReference>
<dbReference type="Proteomes" id="UP000694523">
    <property type="component" value="Unplaced"/>
</dbReference>
<feature type="region of interest" description="Disordered" evidence="1">
    <location>
        <begin position="98"/>
        <end position="136"/>
    </location>
</feature>
<feature type="compositionally biased region" description="Low complexity" evidence="1">
    <location>
        <begin position="315"/>
        <end position="327"/>
    </location>
</feature>
<proteinExistence type="predicted"/>
<dbReference type="GO" id="GO:0005737">
    <property type="term" value="C:cytoplasm"/>
    <property type="evidence" value="ECO:0007669"/>
    <property type="project" value="TreeGrafter"/>
</dbReference>
<feature type="compositionally biased region" description="Basic and acidic residues" evidence="1">
    <location>
        <begin position="297"/>
        <end position="309"/>
    </location>
</feature>
<organism evidence="3 4">
    <name type="scientific">Neogobius melanostomus</name>
    <name type="common">round goby</name>
    <dbReference type="NCBI Taxonomy" id="47308"/>
    <lineage>
        <taxon>Eukaryota</taxon>
        <taxon>Metazoa</taxon>
        <taxon>Chordata</taxon>
        <taxon>Craniata</taxon>
        <taxon>Vertebrata</taxon>
        <taxon>Euteleostomi</taxon>
        <taxon>Actinopterygii</taxon>
        <taxon>Neopterygii</taxon>
        <taxon>Teleostei</taxon>
        <taxon>Neoteleostei</taxon>
        <taxon>Acanthomorphata</taxon>
        <taxon>Gobiaria</taxon>
        <taxon>Gobiiformes</taxon>
        <taxon>Gobioidei</taxon>
        <taxon>Gobiidae</taxon>
        <taxon>Benthophilinae</taxon>
        <taxon>Neogobiini</taxon>
        <taxon>Neogobius</taxon>
    </lineage>
</organism>
<dbReference type="InterPro" id="IPR011015">
    <property type="entry name" value="LEM/LEM-like_dom_sf"/>
</dbReference>
<name>A0A8C6S7T0_9GOBI</name>
<dbReference type="PROSITE" id="PS50954">
    <property type="entry name" value="LEM"/>
    <property type="match status" value="1"/>
</dbReference>
<dbReference type="Pfam" id="PF22945">
    <property type="entry name" value="LEM-3_GIY-YIG"/>
    <property type="match status" value="1"/>
</dbReference>
<dbReference type="GO" id="GO:0000712">
    <property type="term" value="P:resolution of meiotic recombination intermediates"/>
    <property type="evidence" value="ECO:0007669"/>
    <property type="project" value="TreeGrafter"/>
</dbReference>
<evidence type="ECO:0000313" key="3">
    <source>
        <dbReference type="Ensembl" id="ENSNMLP00000002093.1"/>
    </source>
</evidence>
<feature type="region of interest" description="Disordered" evidence="1">
    <location>
        <begin position="434"/>
        <end position="460"/>
    </location>
</feature>
<feature type="compositionally biased region" description="Polar residues" evidence="1">
    <location>
        <begin position="196"/>
        <end position="213"/>
    </location>
</feature>
<reference evidence="3" key="2">
    <citation type="submission" date="2025-09" db="UniProtKB">
        <authorList>
            <consortium name="Ensembl"/>
        </authorList>
    </citation>
    <scope>IDENTIFICATION</scope>
</reference>
<feature type="region of interest" description="Disordered" evidence="1">
    <location>
        <begin position="150"/>
        <end position="170"/>
    </location>
</feature>
<feature type="region of interest" description="Disordered" evidence="1">
    <location>
        <begin position="276"/>
        <end position="355"/>
    </location>
</feature>
<dbReference type="GO" id="GO:0000724">
    <property type="term" value="P:double-strand break repair via homologous recombination"/>
    <property type="evidence" value="ECO:0007669"/>
    <property type="project" value="TreeGrafter"/>
</dbReference>
<sequence length="725" mass="82341">MLPKFEITLTNGGNPHMKDNDGNTPRKLAEQQDNIKCAQLLQNYQTDSGDTEEEEPPRFSYSVYSDQTDVSSYHDSEFSSSSYSSRISDFDEVKAVTENPPADQFDGDLSFTPSPFVTGRTRSRLSRSSMRNSRTPESLLVTSTLFEDTLPTPVRSRRQTPRSQSSDGYYNDICTASPTAYYTNANSVEDPVQAEYQDTQPSTLRASSSVNGSQTDTIILPKTVDDTIPLVETQDDTFILDKRSDIMDAYERNFAEIVKAIQNKNLDNQSFLTDDLTSTDEGKSAALKDNPQTLRNSAKEDEAWTKEDCSTQPESVSSSSSSSYFSPRRSREDSDPPCAPGTGCTPRYSMSRLSGWNRPRSLANISYTPGGRPHIDDVDEPVEYLYTDTEQGHKFVETHIPPTANTSLSTTSSEETILYDWRSMHKDVIMSKDKENQEPQAVPQKSFSDSDVDALSETRGMTDKELRIRLLELGESPGPISSRTRPTYMRRLCRLLQDSKTQSSNRQQHSDQTQSDSGYSIELCRVLKTFQLPPSQEDEQALCQQFEQPDQNRKWREGVIKSSFNYLLLDPRVTNNLPFRSHTMTTQECFKTFVNAIFYVGKGKRSRPYSHLYEALEYYKGEKSAKKLSRKVEHILQVWNAGQGVISLHCFQNVIPVEAYTREACMVEAIGLKMLTNQKRGDYYGIVSNWQQRRKKELGIHLLYRAMQIFLAEGERQLRPADIRQ</sequence>
<evidence type="ECO:0000313" key="4">
    <source>
        <dbReference type="Proteomes" id="UP000694523"/>
    </source>
</evidence>
<keyword evidence="4" id="KW-1185">Reference proteome</keyword>
<protein>
    <recommendedName>
        <fullName evidence="2">LEM domain-containing protein</fullName>
    </recommendedName>
</protein>
<dbReference type="CDD" id="cd10454">
    <property type="entry name" value="GIY-YIG_COG3680_Meta"/>
    <property type="match status" value="1"/>
</dbReference>
<feature type="region of interest" description="Disordered" evidence="1">
    <location>
        <begin position="1"/>
        <end position="28"/>
    </location>
</feature>
<evidence type="ECO:0000259" key="2">
    <source>
        <dbReference type="PROSITE" id="PS50954"/>
    </source>
</evidence>
<reference evidence="3" key="1">
    <citation type="submission" date="2025-08" db="UniProtKB">
        <authorList>
            <consortium name="Ensembl"/>
        </authorList>
    </citation>
    <scope>IDENTIFICATION</scope>
</reference>
<dbReference type="PANTHER" id="PTHR46427">
    <property type="entry name" value="ANKYRIN REPEAT AND LEM DOMAIN-CONTAINING PROTEIN 1"/>
    <property type="match status" value="1"/>
</dbReference>
<dbReference type="CDD" id="cd12934">
    <property type="entry name" value="LEM"/>
    <property type="match status" value="1"/>
</dbReference>
<evidence type="ECO:0000256" key="1">
    <source>
        <dbReference type="SAM" id="MobiDB-lite"/>
    </source>
</evidence>
<dbReference type="Pfam" id="PF03020">
    <property type="entry name" value="LEM"/>
    <property type="match status" value="1"/>
</dbReference>
<dbReference type="SUPFAM" id="SSF63451">
    <property type="entry name" value="LEM domain"/>
    <property type="match status" value="1"/>
</dbReference>